<organism evidence="3 4">
    <name type="scientific">Eiseniibacteriota bacterium</name>
    <dbReference type="NCBI Taxonomy" id="2212470"/>
    <lineage>
        <taxon>Bacteria</taxon>
        <taxon>Candidatus Eiseniibacteriota</taxon>
    </lineage>
</organism>
<protein>
    <submittedName>
        <fullName evidence="3">YtxH domain-containing protein</fullName>
    </submittedName>
</protein>
<keyword evidence="2" id="KW-0472">Membrane</keyword>
<reference evidence="3 4" key="1">
    <citation type="journal article" date="2019" name="Nat. Microbiol.">
        <title>Mediterranean grassland soil C-N compound turnover is dependent on rainfall and depth, and is mediated by genomically divergent microorganisms.</title>
        <authorList>
            <person name="Diamond S."/>
            <person name="Andeer P.F."/>
            <person name="Li Z."/>
            <person name="Crits-Christoph A."/>
            <person name="Burstein D."/>
            <person name="Anantharaman K."/>
            <person name="Lane K.R."/>
            <person name="Thomas B.C."/>
            <person name="Pan C."/>
            <person name="Northen T.R."/>
            <person name="Banfield J.F."/>
        </authorList>
    </citation>
    <scope>NUCLEOTIDE SEQUENCE [LARGE SCALE GENOMIC DNA]</scope>
    <source>
        <strain evidence="3">WS_4</strain>
    </source>
</reference>
<accession>A0A538SPP3</accession>
<dbReference type="AlphaFoldDB" id="A0A538SPP3"/>
<evidence type="ECO:0000313" key="4">
    <source>
        <dbReference type="Proteomes" id="UP000319829"/>
    </source>
</evidence>
<keyword evidence="2" id="KW-1133">Transmembrane helix</keyword>
<dbReference type="Proteomes" id="UP000319829">
    <property type="component" value="Unassembled WGS sequence"/>
</dbReference>
<name>A0A538SPP3_UNCEI</name>
<sequence length="114" mass="12407">MDVYPNSNDIGHNAPNIVPFVVGAVVGAGIALLLAPAHGRDTRRRVGSTVRRWSDSARQAMRRTRDGLNEFKADARAAIEKGREEYTRNRRPEAGRTGGRQRGQSGGVLDQPGD</sequence>
<comment type="caution">
    <text evidence="3">The sequence shown here is derived from an EMBL/GenBank/DDBJ whole genome shotgun (WGS) entry which is preliminary data.</text>
</comment>
<feature type="compositionally biased region" description="Gly residues" evidence="1">
    <location>
        <begin position="96"/>
        <end position="106"/>
    </location>
</feature>
<evidence type="ECO:0000256" key="1">
    <source>
        <dbReference type="SAM" id="MobiDB-lite"/>
    </source>
</evidence>
<dbReference type="EMBL" id="VBOU01000087">
    <property type="protein sequence ID" value="TMQ53341.1"/>
    <property type="molecule type" value="Genomic_DNA"/>
</dbReference>
<gene>
    <name evidence="3" type="ORF">E6K74_09595</name>
</gene>
<feature type="region of interest" description="Disordered" evidence="1">
    <location>
        <begin position="77"/>
        <end position="114"/>
    </location>
</feature>
<keyword evidence="2" id="KW-0812">Transmembrane</keyword>
<dbReference type="InterPro" id="IPR024623">
    <property type="entry name" value="YtxH"/>
</dbReference>
<evidence type="ECO:0000313" key="3">
    <source>
        <dbReference type="EMBL" id="TMQ53341.1"/>
    </source>
</evidence>
<evidence type="ECO:0000256" key="2">
    <source>
        <dbReference type="SAM" id="Phobius"/>
    </source>
</evidence>
<feature type="compositionally biased region" description="Basic and acidic residues" evidence="1">
    <location>
        <begin position="77"/>
        <end position="94"/>
    </location>
</feature>
<proteinExistence type="predicted"/>
<dbReference type="Pfam" id="PF12732">
    <property type="entry name" value="YtxH"/>
    <property type="match status" value="1"/>
</dbReference>
<feature type="transmembrane region" description="Helical" evidence="2">
    <location>
        <begin position="17"/>
        <end position="35"/>
    </location>
</feature>